<dbReference type="AlphaFoldDB" id="A0A1H4H6P8"/>
<reference evidence="3" key="1">
    <citation type="submission" date="2016-10" db="EMBL/GenBank/DDBJ databases">
        <authorList>
            <person name="Varghese N."/>
            <person name="Submissions S."/>
        </authorList>
    </citation>
    <scope>NUCLEOTIDE SEQUENCE [LARGE SCALE GENOMIC DNA]</scope>
    <source>
        <strain evidence="3">LMG 24000</strain>
    </source>
</reference>
<evidence type="ECO:0000313" key="3">
    <source>
        <dbReference type="Proteomes" id="UP000198638"/>
    </source>
</evidence>
<dbReference type="Proteomes" id="UP000198638">
    <property type="component" value="Unassembled WGS sequence"/>
</dbReference>
<accession>A0A1H4H6P8</accession>
<name>A0A1H4H6P8_9BURK</name>
<gene>
    <name evidence="2" type="ORF">SAMN05192564_107219</name>
</gene>
<dbReference type="STRING" id="83784.SAMN05192564_107219"/>
<organism evidence="2 3">
    <name type="scientific">Paraburkholderia sartisoli</name>
    <dbReference type="NCBI Taxonomy" id="83784"/>
    <lineage>
        <taxon>Bacteria</taxon>
        <taxon>Pseudomonadati</taxon>
        <taxon>Pseudomonadota</taxon>
        <taxon>Betaproteobacteria</taxon>
        <taxon>Burkholderiales</taxon>
        <taxon>Burkholderiaceae</taxon>
        <taxon>Paraburkholderia</taxon>
    </lineage>
</organism>
<dbReference type="Pfam" id="PF14534">
    <property type="entry name" value="DUF4440"/>
    <property type="match status" value="1"/>
</dbReference>
<dbReference type="OrthoDB" id="8912653at2"/>
<sequence length="129" mass="14545">MNEENQAIEEIKQLEDARYASMLGKDIPVLDRLLDDKLIYMHSTGVADTKSSYIEGLRTGVWDYHEVGRTERRYQADGDIVLVFGKLAIRMTTRGVHKAFESRALAVWVRKPDGWRLLAVQSGAIPAPG</sequence>
<dbReference type="InterPro" id="IPR032710">
    <property type="entry name" value="NTF2-like_dom_sf"/>
</dbReference>
<dbReference type="RefSeq" id="WP_090536025.1">
    <property type="nucleotide sequence ID" value="NZ_FNRQ01000007.1"/>
</dbReference>
<proteinExistence type="predicted"/>
<evidence type="ECO:0000313" key="2">
    <source>
        <dbReference type="EMBL" id="SEB16768.1"/>
    </source>
</evidence>
<feature type="domain" description="DUF4440" evidence="1">
    <location>
        <begin position="11"/>
        <end position="117"/>
    </location>
</feature>
<dbReference type="SUPFAM" id="SSF54427">
    <property type="entry name" value="NTF2-like"/>
    <property type="match status" value="1"/>
</dbReference>
<keyword evidence="3" id="KW-1185">Reference proteome</keyword>
<dbReference type="EMBL" id="FNRQ01000007">
    <property type="protein sequence ID" value="SEB16768.1"/>
    <property type="molecule type" value="Genomic_DNA"/>
</dbReference>
<dbReference type="Gene3D" id="3.10.450.50">
    <property type="match status" value="1"/>
</dbReference>
<protein>
    <recommendedName>
        <fullName evidence="1">DUF4440 domain-containing protein</fullName>
    </recommendedName>
</protein>
<evidence type="ECO:0000259" key="1">
    <source>
        <dbReference type="Pfam" id="PF14534"/>
    </source>
</evidence>
<dbReference type="InterPro" id="IPR027843">
    <property type="entry name" value="DUF4440"/>
</dbReference>